<dbReference type="Pfam" id="PF04828">
    <property type="entry name" value="GFA"/>
    <property type="match status" value="1"/>
</dbReference>
<dbReference type="InterPro" id="IPR011057">
    <property type="entry name" value="Mss4-like_sf"/>
</dbReference>
<dbReference type="GO" id="GO:0016846">
    <property type="term" value="F:carbon-sulfur lyase activity"/>
    <property type="evidence" value="ECO:0007669"/>
    <property type="project" value="InterPro"/>
</dbReference>
<name>A0A1Q8R9H9_9PEZI</name>
<dbReference type="OrthoDB" id="5290969at2759"/>
<evidence type="ECO:0000256" key="3">
    <source>
        <dbReference type="ARBA" id="ARBA00022833"/>
    </source>
</evidence>
<evidence type="ECO:0000256" key="1">
    <source>
        <dbReference type="ARBA" id="ARBA00005495"/>
    </source>
</evidence>
<dbReference type="AlphaFoldDB" id="A0A1Q8R9H9"/>
<dbReference type="GO" id="GO:0046872">
    <property type="term" value="F:metal ion binding"/>
    <property type="evidence" value="ECO:0007669"/>
    <property type="project" value="UniProtKB-KW"/>
</dbReference>
<comment type="caution">
    <text evidence="7">The sequence shown here is derived from an EMBL/GenBank/DDBJ whole genome shotgun (WGS) entry which is preliminary data.</text>
</comment>
<reference evidence="7 8" key="1">
    <citation type="submission" date="2016-11" db="EMBL/GenBank/DDBJ databases">
        <title>Draft Genome Assembly of Colletotrichum chlorophyti a pathogen of herbaceous plants.</title>
        <authorList>
            <person name="Gan P."/>
            <person name="Narusaka M."/>
            <person name="Tsushima A."/>
            <person name="Narusaka Y."/>
            <person name="Takano Y."/>
            <person name="Shirasu K."/>
        </authorList>
    </citation>
    <scope>NUCLEOTIDE SEQUENCE [LARGE SCALE GENOMIC DNA]</scope>
    <source>
        <strain evidence="7 8">NTL11</strain>
    </source>
</reference>
<evidence type="ECO:0000256" key="2">
    <source>
        <dbReference type="ARBA" id="ARBA00022723"/>
    </source>
</evidence>
<keyword evidence="8" id="KW-1185">Reference proteome</keyword>
<evidence type="ECO:0000256" key="5">
    <source>
        <dbReference type="SAM" id="MobiDB-lite"/>
    </source>
</evidence>
<feature type="domain" description="CENP-V/GFA" evidence="6">
    <location>
        <begin position="1"/>
        <end position="106"/>
    </location>
</feature>
<evidence type="ECO:0000256" key="4">
    <source>
        <dbReference type="ARBA" id="ARBA00023239"/>
    </source>
</evidence>
<keyword evidence="3" id="KW-0862">Zinc</keyword>
<keyword evidence="4" id="KW-0456">Lyase</keyword>
<sequence length="180" mass="19679">MDARCQCGAVAFKTPLEKPLRLYICHCEECKRQTGSAFGTSAIFPRFKLPRVELLGVYTRPTASGATLYCYFCRNCGTRLIHTTPGAQDKNVVSVKGGCIDGLDWKTAIHIWTKNAMVPIPEGAESHPEEAEYTDYGDLQEALDQPTHLRGSGGDPPTVTPQQGFDGRCELSGQTNAVVR</sequence>
<proteinExistence type="inferred from homology"/>
<dbReference type="PANTHER" id="PTHR33337:SF3">
    <property type="entry name" value="CENP-V_GFA DOMAIN-CONTAINING PROTEIN"/>
    <property type="match status" value="1"/>
</dbReference>
<organism evidence="7 8">
    <name type="scientific">Colletotrichum chlorophyti</name>
    <dbReference type="NCBI Taxonomy" id="708187"/>
    <lineage>
        <taxon>Eukaryota</taxon>
        <taxon>Fungi</taxon>
        <taxon>Dikarya</taxon>
        <taxon>Ascomycota</taxon>
        <taxon>Pezizomycotina</taxon>
        <taxon>Sordariomycetes</taxon>
        <taxon>Hypocreomycetidae</taxon>
        <taxon>Glomerellales</taxon>
        <taxon>Glomerellaceae</taxon>
        <taxon>Colletotrichum</taxon>
    </lineage>
</organism>
<gene>
    <name evidence="7" type="ORF">CCHL11_10206</name>
</gene>
<dbReference type="SUPFAM" id="SSF51316">
    <property type="entry name" value="Mss4-like"/>
    <property type="match status" value="1"/>
</dbReference>
<protein>
    <recommendedName>
        <fullName evidence="6">CENP-V/GFA domain-containing protein</fullName>
    </recommendedName>
</protein>
<dbReference type="Proteomes" id="UP000186583">
    <property type="component" value="Unassembled WGS sequence"/>
</dbReference>
<dbReference type="PROSITE" id="PS51891">
    <property type="entry name" value="CENP_V_GFA"/>
    <property type="match status" value="1"/>
</dbReference>
<dbReference type="EMBL" id="MPGH01000268">
    <property type="protein sequence ID" value="OLN80997.1"/>
    <property type="molecule type" value="Genomic_DNA"/>
</dbReference>
<dbReference type="Gene3D" id="3.90.1590.10">
    <property type="entry name" value="glutathione-dependent formaldehyde- activating enzyme (gfa)"/>
    <property type="match status" value="1"/>
</dbReference>
<comment type="similarity">
    <text evidence="1">Belongs to the Gfa family.</text>
</comment>
<accession>A0A1Q8R9H9</accession>
<dbReference type="PANTHER" id="PTHR33337">
    <property type="entry name" value="GFA DOMAIN-CONTAINING PROTEIN"/>
    <property type="match status" value="1"/>
</dbReference>
<evidence type="ECO:0000259" key="6">
    <source>
        <dbReference type="PROSITE" id="PS51891"/>
    </source>
</evidence>
<feature type="region of interest" description="Disordered" evidence="5">
    <location>
        <begin position="145"/>
        <end position="180"/>
    </location>
</feature>
<dbReference type="InterPro" id="IPR006913">
    <property type="entry name" value="CENP-V/GFA"/>
</dbReference>
<keyword evidence="2" id="KW-0479">Metal-binding</keyword>
<evidence type="ECO:0000313" key="7">
    <source>
        <dbReference type="EMBL" id="OLN80997.1"/>
    </source>
</evidence>
<evidence type="ECO:0000313" key="8">
    <source>
        <dbReference type="Proteomes" id="UP000186583"/>
    </source>
</evidence>